<reference evidence="1" key="1">
    <citation type="journal article" date="2023" name="GigaByte">
        <title>Genome assembly of the bearded iris, Iris pallida Lam.</title>
        <authorList>
            <person name="Bruccoleri R.E."/>
            <person name="Oakeley E.J."/>
            <person name="Faust A.M.E."/>
            <person name="Altorfer M."/>
            <person name="Dessus-Babus S."/>
            <person name="Burckhardt D."/>
            <person name="Oertli M."/>
            <person name="Naumann U."/>
            <person name="Petersen F."/>
            <person name="Wong J."/>
        </authorList>
    </citation>
    <scope>NUCLEOTIDE SEQUENCE</scope>
    <source>
        <strain evidence="1">GSM-AAB239-AS_SAM_17_03QT</strain>
    </source>
</reference>
<dbReference type="EMBL" id="JANAVB010004599">
    <property type="protein sequence ID" value="KAJ6848712.1"/>
    <property type="molecule type" value="Genomic_DNA"/>
</dbReference>
<proteinExistence type="predicted"/>
<protein>
    <submittedName>
        <fullName evidence="1">Uncharacterized protein</fullName>
    </submittedName>
</protein>
<comment type="caution">
    <text evidence="1">The sequence shown here is derived from an EMBL/GenBank/DDBJ whole genome shotgun (WGS) entry which is preliminary data.</text>
</comment>
<sequence length="90" mass="10344">MTLASTYILLPMDCYLSLNADINNLTLTTKKDVMRRCSKASIPRHQNIQRSDCEAMLKGKCHCCFLCMNFLRGLLWLFFMSVPSDKSCWG</sequence>
<accession>A0AAX6I666</accession>
<gene>
    <name evidence="1" type="ORF">M6B38_275845</name>
</gene>
<evidence type="ECO:0000313" key="2">
    <source>
        <dbReference type="Proteomes" id="UP001140949"/>
    </source>
</evidence>
<name>A0AAX6I666_IRIPA</name>
<evidence type="ECO:0000313" key="1">
    <source>
        <dbReference type="EMBL" id="KAJ6848712.1"/>
    </source>
</evidence>
<dbReference type="AlphaFoldDB" id="A0AAX6I666"/>
<dbReference type="Proteomes" id="UP001140949">
    <property type="component" value="Unassembled WGS sequence"/>
</dbReference>
<organism evidence="1 2">
    <name type="scientific">Iris pallida</name>
    <name type="common">Sweet iris</name>
    <dbReference type="NCBI Taxonomy" id="29817"/>
    <lineage>
        <taxon>Eukaryota</taxon>
        <taxon>Viridiplantae</taxon>
        <taxon>Streptophyta</taxon>
        <taxon>Embryophyta</taxon>
        <taxon>Tracheophyta</taxon>
        <taxon>Spermatophyta</taxon>
        <taxon>Magnoliopsida</taxon>
        <taxon>Liliopsida</taxon>
        <taxon>Asparagales</taxon>
        <taxon>Iridaceae</taxon>
        <taxon>Iridoideae</taxon>
        <taxon>Irideae</taxon>
        <taxon>Iris</taxon>
    </lineage>
</organism>
<reference evidence="1" key="2">
    <citation type="submission" date="2023-04" db="EMBL/GenBank/DDBJ databases">
        <authorList>
            <person name="Bruccoleri R.E."/>
            <person name="Oakeley E.J."/>
            <person name="Faust A.-M."/>
            <person name="Dessus-Babus S."/>
            <person name="Altorfer M."/>
            <person name="Burckhardt D."/>
            <person name="Oertli M."/>
            <person name="Naumann U."/>
            <person name="Petersen F."/>
            <person name="Wong J."/>
        </authorList>
    </citation>
    <scope>NUCLEOTIDE SEQUENCE</scope>
    <source>
        <strain evidence="1">GSM-AAB239-AS_SAM_17_03QT</strain>
        <tissue evidence="1">Leaf</tissue>
    </source>
</reference>
<keyword evidence="2" id="KW-1185">Reference proteome</keyword>